<evidence type="ECO:0000259" key="1">
    <source>
        <dbReference type="PROSITE" id="PS50113"/>
    </source>
</evidence>
<proteinExistence type="predicted"/>
<evidence type="ECO:0000313" key="5">
    <source>
        <dbReference type="Proteomes" id="UP000782610"/>
    </source>
</evidence>
<evidence type="ECO:0000313" key="4">
    <source>
        <dbReference type="EMBL" id="MBI4920491.1"/>
    </source>
</evidence>
<dbReference type="SMART" id="SM00052">
    <property type="entry name" value="EAL"/>
    <property type="match status" value="1"/>
</dbReference>
<gene>
    <name evidence="4" type="ORF">HY834_01980</name>
</gene>
<evidence type="ECO:0000259" key="2">
    <source>
        <dbReference type="PROSITE" id="PS50883"/>
    </source>
</evidence>
<reference evidence="4" key="1">
    <citation type="submission" date="2020-07" db="EMBL/GenBank/DDBJ databases">
        <title>Huge and variable diversity of episymbiotic CPR bacteria and DPANN archaea in groundwater ecosystems.</title>
        <authorList>
            <person name="He C.Y."/>
            <person name="Keren R."/>
            <person name="Whittaker M."/>
            <person name="Farag I.F."/>
            <person name="Doudna J."/>
            <person name="Cate J.H.D."/>
            <person name="Banfield J.F."/>
        </authorList>
    </citation>
    <scope>NUCLEOTIDE SEQUENCE</scope>
    <source>
        <strain evidence="4">NC_groundwater_1586_Pr3_B-0.1um_66_15</strain>
    </source>
</reference>
<dbReference type="InterPro" id="IPR043128">
    <property type="entry name" value="Rev_trsase/Diguanyl_cyclase"/>
</dbReference>
<dbReference type="Gene3D" id="3.20.20.450">
    <property type="entry name" value="EAL domain"/>
    <property type="match status" value="1"/>
</dbReference>
<evidence type="ECO:0000259" key="3">
    <source>
        <dbReference type="PROSITE" id="PS50887"/>
    </source>
</evidence>
<dbReference type="InterPro" id="IPR000160">
    <property type="entry name" value="GGDEF_dom"/>
</dbReference>
<dbReference type="PROSITE" id="PS50113">
    <property type="entry name" value="PAC"/>
    <property type="match status" value="2"/>
</dbReference>
<dbReference type="PANTHER" id="PTHR44757">
    <property type="entry name" value="DIGUANYLATE CYCLASE DGCP"/>
    <property type="match status" value="1"/>
</dbReference>
<dbReference type="Pfam" id="PF00563">
    <property type="entry name" value="EAL"/>
    <property type="match status" value="1"/>
</dbReference>
<dbReference type="InterPro" id="IPR052155">
    <property type="entry name" value="Biofilm_reg_signaling"/>
</dbReference>
<dbReference type="PANTHER" id="PTHR44757:SF2">
    <property type="entry name" value="BIOFILM ARCHITECTURE MAINTENANCE PROTEIN MBAA"/>
    <property type="match status" value="1"/>
</dbReference>
<dbReference type="Gene3D" id="3.30.70.270">
    <property type="match status" value="1"/>
</dbReference>
<comment type="caution">
    <text evidence="4">The sequence shown here is derived from an EMBL/GenBank/DDBJ whole genome shotgun (WGS) entry which is preliminary data.</text>
</comment>
<dbReference type="EMBL" id="JACRAF010000005">
    <property type="protein sequence ID" value="MBI4920491.1"/>
    <property type="molecule type" value="Genomic_DNA"/>
</dbReference>
<dbReference type="InterPro" id="IPR001610">
    <property type="entry name" value="PAC"/>
</dbReference>
<dbReference type="SMART" id="SM00086">
    <property type="entry name" value="PAC"/>
    <property type="match status" value="2"/>
</dbReference>
<feature type="domain" description="EAL" evidence="2">
    <location>
        <begin position="432"/>
        <end position="682"/>
    </location>
</feature>
<accession>A0A933KZ38</accession>
<dbReference type="NCBIfam" id="TIGR00229">
    <property type="entry name" value="sensory_box"/>
    <property type="match status" value="2"/>
</dbReference>
<dbReference type="SMART" id="SM00267">
    <property type="entry name" value="GGDEF"/>
    <property type="match status" value="1"/>
</dbReference>
<dbReference type="CDD" id="cd00130">
    <property type="entry name" value="PAS"/>
    <property type="match status" value="2"/>
</dbReference>
<dbReference type="AlphaFoldDB" id="A0A933KZ38"/>
<name>A0A933KZ38_9HYPH</name>
<dbReference type="Gene3D" id="3.30.450.20">
    <property type="entry name" value="PAS domain"/>
    <property type="match status" value="2"/>
</dbReference>
<dbReference type="Proteomes" id="UP000782610">
    <property type="component" value="Unassembled WGS sequence"/>
</dbReference>
<dbReference type="InterPro" id="IPR035965">
    <property type="entry name" value="PAS-like_dom_sf"/>
</dbReference>
<dbReference type="Pfam" id="PF00990">
    <property type="entry name" value="GGDEF"/>
    <property type="match status" value="1"/>
</dbReference>
<dbReference type="NCBIfam" id="TIGR00254">
    <property type="entry name" value="GGDEF"/>
    <property type="match status" value="1"/>
</dbReference>
<dbReference type="InterPro" id="IPR013655">
    <property type="entry name" value="PAS_fold_3"/>
</dbReference>
<dbReference type="InterPro" id="IPR000014">
    <property type="entry name" value="PAS"/>
</dbReference>
<feature type="domain" description="GGDEF" evidence="3">
    <location>
        <begin position="292"/>
        <end position="423"/>
    </location>
</feature>
<dbReference type="SUPFAM" id="SSF55785">
    <property type="entry name" value="PYP-like sensor domain (PAS domain)"/>
    <property type="match status" value="2"/>
</dbReference>
<dbReference type="InterPro" id="IPR000700">
    <property type="entry name" value="PAS-assoc_C"/>
</dbReference>
<dbReference type="SUPFAM" id="SSF55073">
    <property type="entry name" value="Nucleotide cyclase"/>
    <property type="match status" value="1"/>
</dbReference>
<dbReference type="InterPro" id="IPR035919">
    <property type="entry name" value="EAL_sf"/>
</dbReference>
<dbReference type="InterPro" id="IPR001633">
    <property type="entry name" value="EAL_dom"/>
</dbReference>
<sequence>MSESVNDVAHELVRAIADINSLTVWWVGPDGMPLASYRSPGPGFVAPAEPSEASAQWIESLHPDDRDGVRRKWREAFARGEAFESRLRLRQADGSFRWALSRGVPIRSGGQITGWVGTIADVDESVRTADELRVSEERLRLALEGNEVGIWDQDLLTGRVWVSEQAEAIFRCLDGRIVSAEEFQSFVHPDDRELVQRGYAELISQPQRERVVTRFRLAAADGQSHRWVDGSARALFDASGRPVRVLGTVRDVTAEQERTQLILHDAQHDQLTGLPNWPRLAEQADEVLAARYPAVLLLLGLDDHPVLDDLGGTLAGRDLLQHVARRLAAALPAPTLLSRIGSEFAVLVPKATAADIGPVQAAIGAALAKPFTVLEQIVAVAGNVGIAFAPDHGGTAKELLAAADLALHDARRVAPGVTRIYSPRLKQALQERQTLLADLRGAIDLGQFELYFQPQLRLADRTIIGAEALLRWLHPQRGLLGPAAFIDELEKSPMALEVGDWIIRAICRFGAELQARGTALRVAVNLFPVQFRVGDIAATIKAELEGSGLRPELLEIEITERIVLQHDEGIARSLRALHEHGCSIALDDFGTGYASLSVLKNLPLSRLKIDREFVMGIEHNTGDAVIVDAVGSLARAFGLSLTAEGIETEAQEAIMRHKGCDEGQGYLFGKPMPFGALVAMLA</sequence>
<protein>
    <submittedName>
        <fullName evidence="4">EAL domain-containing protein</fullName>
    </submittedName>
</protein>
<dbReference type="CDD" id="cd01948">
    <property type="entry name" value="EAL"/>
    <property type="match status" value="1"/>
</dbReference>
<dbReference type="PROSITE" id="PS50883">
    <property type="entry name" value="EAL"/>
    <property type="match status" value="1"/>
</dbReference>
<feature type="domain" description="PAC" evidence="1">
    <location>
        <begin position="211"/>
        <end position="264"/>
    </location>
</feature>
<dbReference type="PROSITE" id="PS50887">
    <property type="entry name" value="GGDEF"/>
    <property type="match status" value="1"/>
</dbReference>
<organism evidence="4 5">
    <name type="scientific">Devosia nanyangense</name>
    <dbReference type="NCBI Taxonomy" id="1228055"/>
    <lineage>
        <taxon>Bacteria</taxon>
        <taxon>Pseudomonadati</taxon>
        <taxon>Pseudomonadota</taxon>
        <taxon>Alphaproteobacteria</taxon>
        <taxon>Hyphomicrobiales</taxon>
        <taxon>Devosiaceae</taxon>
        <taxon>Devosia</taxon>
    </lineage>
</organism>
<dbReference type="InterPro" id="IPR029787">
    <property type="entry name" value="Nucleotide_cyclase"/>
</dbReference>
<dbReference type="Pfam" id="PF08447">
    <property type="entry name" value="PAS_3"/>
    <property type="match status" value="2"/>
</dbReference>
<dbReference type="SUPFAM" id="SSF141868">
    <property type="entry name" value="EAL domain-like"/>
    <property type="match status" value="1"/>
</dbReference>
<feature type="domain" description="PAC" evidence="1">
    <location>
        <begin position="83"/>
        <end position="134"/>
    </location>
</feature>